<dbReference type="Pfam" id="PF22600">
    <property type="entry name" value="MTPAP-like_central"/>
    <property type="match status" value="1"/>
</dbReference>
<evidence type="ECO:0000256" key="5">
    <source>
        <dbReference type="ARBA" id="ARBA00022842"/>
    </source>
</evidence>
<keyword evidence="5" id="KW-0460">Magnesium</keyword>
<dbReference type="EMBL" id="JBDJPC010000003">
    <property type="protein sequence ID" value="KAL1509669.1"/>
    <property type="molecule type" value="Genomic_DNA"/>
</dbReference>
<name>A0ABD1F357_HYPHA</name>
<sequence>MTNEEKVGPNSTDSSCALIPNSGGLSVEDIKSQILDFSNSLNSTYRLSLSKCHQPDKDDFIYLLLHLKKNINAILKELDEPKCRDPYEFCCGLCDETIFVSPDKDIWSTLQEHEHFEMMYYQFLNSSLEILALNTIPSSRNSLVHENSQAEDTVEEFVCTGESNTDSGIDQQEPEPSTSHSQENGNSNSKAESKDNAVNNFRFNFNGFYSELVQSKIYPLSMMNAVQKLDKAKYYTIMRIGPKKAVCLICHCNLVTTKVNKHSLTSHTAGQKHLRAARQDITVEFLRTFHEFWLKQEPPVQAHQIYFKFKKSLTEVKCELCNEHCLISEIIDHIKSDVHKINVLEPHVNTAYYLVSLQTQVYGLNEGEVEAITSQQSTPKKSIAKTRNSKTPNFKKNDSLLVHNIIKSVENSESDNDDLIKQLPHRMKKHASLLEISNIVKCGQCSIQIKYKVEDLRHHLGFFHDNMGYKYYCDLCECYENNERRWIKHNLKHSNHTNLPVHRKRTLGEYECITCKLVIYGDEISLMRHRTMKSKPFMKAKRRIKLPDDIKNLLKSKESVEEIAEILNIQAEFVVKDSQTEQCCAELESVLDEYFKDCEVYPFGSRISGLGNINSDLDIFVDIGGSFYGENNQDPGDQVTIIRKVQRVLQKHENYNSLIPIISARTPILKLYHAPSKLKYDLSFKHGLSVKNTEFIRLCVQLQPMCQKLILIIKKWAKSIGFDNISNYALSIMCIFYMQINEYLLSVKQIRELNNNKQAKSIAGWQCIDYVVTLDEMKTYVKTYDDSISELLINFFKYYTKFNFSQHVISPLLGNTIMRIWFSEGETYNLPPEMSPYLDQLNNDDKEVFRIDSHMCIQDPFDLSHNLTKAVKQDTVSRFQSFCKLSYTYFEELK</sequence>
<dbReference type="GO" id="GO:1990817">
    <property type="term" value="F:poly(A) RNA polymerase activity"/>
    <property type="evidence" value="ECO:0007669"/>
    <property type="project" value="UniProtKB-ARBA"/>
</dbReference>
<evidence type="ECO:0000256" key="6">
    <source>
        <dbReference type="SAM" id="MobiDB-lite"/>
    </source>
</evidence>
<dbReference type="AlphaFoldDB" id="A0ABD1F357"/>
<dbReference type="InterPro" id="IPR054708">
    <property type="entry name" value="MTPAP-like_central"/>
</dbReference>
<comment type="cofactor">
    <cofactor evidence="2">
        <name>Mg(2+)</name>
        <dbReference type="ChEBI" id="CHEBI:18420"/>
    </cofactor>
</comment>
<dbReference type="Gene3D" id="3.30.460.10">
    <property type="entry name" value="Beta Polymerase, domain 2"/>
    <property type="match status" value="1"/>
</dbReference>
<comment type="caution">
    <text evidence="9">The sequence shown here is derived from an EMBL/GenBank/DDBJ whole genome shotgun (WGS) entry which is preliminary data.</text>
</comment>
<keyword evidence="10" id="KW-1185">Reference proteome</keyword>
<evidence type="ECO:0000259" key="8">
    <source>
        <dbReference type="Pfam" id="PF22600"/>
    </source>
</evidence>
<comment type="cofactor">
    <cofactor evidence="1">
        <name>Mn(2+)</name>
        <dbReference type="ChEBI" id="CHEBI:29035"/>
    </cofactor>
</comment>
<dbReference type="Pfam" id="PF03828">
    <property type="entry name" value="PAP_assoc"/>
    <property type="match status" value="1"/>
</dbReference>
<dbReference type="PANTHER" id="PTHR12271">
    <property type="entry name" value="POLY A POLYMERASE CID PAP -RELATED"/>
    <property type="match status" value="1"/>
</dbReference>
<feature type="domain" description="PAP-associated" evidence="7">
    <location>
        <begin position="787"/>
        <end position="865"/>
    </location>
</feature>
<dbReference type="InterPro" id="IPR043519">
    <property type="entry name" value="NT_sf"/>
</dbReference>
<protein>
    <submittedName>
        <fullName evidence="9">Uncharacterized protein</fullName>
    </submittedName>
</protein>
<dbReference type="InterPro" id="IPR002058">
    <property type="entry name" value="PAP_assoc"/>
</dbReference>
<feature type="domain" description="Poly(A) RNA polymerase mitochondrial-like central palm" evidence="8">
    <location>
        <begin position="579"/>
        <end position="698"/>
    </location>
</feature>
<evidence type="ECO:0000256" key="1">
    <source>
        <dbReference type="ARBA" id="ARBA00001936"/>
    </source>
</evidence>
<dbReference type="SUPFAM" id="SSF81301">
    <property type="entry name" value="Nucleotidyltransferase"/>
    <property type="match status" value="1"/>
</dbReference>
<evidence type="ECO:0000313" key="9">
    <source>
        <dbReference type="EMBL" id="KAL1509669.1"/>
    </source>
</evidence>
<keyword evidence="3" id="KW-0808">Transferase</keyword>
<evidence type="ECO:0000256" key="4">
    <source>
        <dbReference type="ARBA" id="ARBA00022723"/>
    </source>
</evidence>
<dbReference type="Proteomes" id="UP001566132">
    <property type="component" value="Unassembled WGS sequence"/>
</dbReference>
<gene>
    <name evidence="9" type="ORF">ABEB36_004375</name>
</gene>
<proteinExistence type="predicted"/>
<feature type="region of interest" description="Disordered" evidence="6">
    <location>
        <begin position="163"/>
        <end position="193"/>
    </location>
</feature>
<evidence type="ECO:0000256" key="3">
    <source>
        <dbReference type="ARBA" id="ARBA00022679"/>
    </source>
</evidence>
<evidence type="ECO:0000313" key="10">
    <source>
        <dbReference type="Proteomes" id="UP001566132"/>
    </source>
</evidence>
<dbReference type="Gene3D" id="1.10.1410.10">
    <property type="match status" value="1"/>
</dbReference>
<evidence type="ECO:0000259" key="7">
    <source>
        <dbReference type="Pfam" id="PF03828"/>
    </source>
</evidence>
<accession>A0ABD1F357</accession>
<dbReference type="GO" id="GO:0046872">
    <property type="term" value="F:metal ion binding"/>
    <property type="evidence" value="ECO:0007669"/>
    <property type="project" value="UniProtKB-KW"/>
</dbReference>
<keyword evidence="4" id="KW-0479">Metal-binding</keyword>
<dbReference type="PANTHER" id="PTHR12271:SF66">
    <property type="entry name" value="TERMINAL URIDYLYLTRANSFERASE TAILOR"/>
    <property type="match status" value="1"/>
</dbReference>
<reference evidence="9 10" key="1">
    <citation type="submission" date="2024-05" db="EMBL/GenBank/DDBJ databases">
        <title>Genetic variation in Jamaican populations of the coffee berry borer (Hypothenemus hampei).</title>
        <authorList>
            <person name="Errbii M."/>
            <person name="Myrie A."/>
        </authorList>
    </citation>
    <scope>NUCLEOTIDE SEQUENCE [LARGE SCALE GENOMIC DNA]</scope>
    <source>
        <strain evidence="9">JA-Hopewell-2020-01-JO</strain>
        <tissue evidence="9">Whole body</tissue>
    </source>
</reference>
<dbReference type="CDD" id="cd05402">
    <property type="entry name" value="NT_PAP_TUTase"/>
    <property type="match status" value="1"/>
</dbReference>
<evidence type="ECO:0000256" key="2">
    <source>
        <dbReference type="ARBA" id="ARBA00001946"/>
    </source>
</evidence>
<dbReference type="SUPFAM" id="SSF81631">
    <property type="entry name" value="PAP/OAS1 substrate-binding domain"/>
    <property type="match status" value="1"/>
</dbReference>
<organism evidence="9 10">
    <name type="scientific">Hypothenemus hampei</name>
    <name type="common">Coffee berry borer</name>
    <dbReference type="NCBI Taxonomy" id="57062"/>
    <lineage>
        <taxon>Eukaryota</taxon>
        <taxon>Metazoa</taxon>
        <taxon>Ecdysozoa</taxon>
        <taxon>Arthropoda</taxon>
        <taxon>Hexapoda</taxon>
        <taxon>Insecta</taxon>
        <taxon>Pterygota</taxon>
        <taxon>Neoptera</taxon>
        <taxon>Endopterygota</taxon>
        <taxon>Coleoptera</taxon>
        <taxon>Polyphaga</taxon>
        <taxon>Cucujiformia</taxon>
        <taxon>Curculionidae</taxon>
        <taxon>Scolytinae</taxon>
        <taxon>Hypothenemus</taxon>
    </lineage>
</organism>